<feature type="compositionally biased region" description="Polar residues" evidence="1">
    <location>
        <begin position="297"/>
        <end position="312"/>
    </location>
</feature>
<evidence type="ECO:0000256" key="2">
    <source>
        <dbReference type="SAM" id="Phobius"/>
    </source>
</evidence>
<dbReference type="PANTHER" id="PTHR28019">
    <property type="entry name" value="CELL MEMBRANE PROTEIN YLR413W-RELATED"/>
    <property type="match status" value="1"/>
</dbReference>
<gene>
    <name evidence="3" type="ORF">GGP41_010632</name>
</gene>
<comment type="caution">
    <text evidence="3">The sequence shown here is derived from an EMBL/GenBank/DDBJ whole genome shotgun (WGS) entry which is preliminary data.</text>
</comment>
<proteinExistence type="predicted"/>
<dbReference type="Pfam" id="PF06687">
    <property type="entry name" value="SUR7"/>
    <property type="match status" value="1"/>
</dbReference>
<feature type="transmembrane region" description="Helical" evidence="2">
    <location>
        <begin position="7"/>
        <end position="29"/>
    </location>
</feature>
<evidence type="ECO:0000256" key="1">
    <source>
        <dbReference type="SAM" id="MobiDB-lite"/>
    </source>
</evidence>
<dbReference type="InterPro" id="IPR009571">
    <property type="entry name" value="SUR7/Rim9-like_fungi"/>
</dbReference>
<dbReference type="Proteomes" id="UP000624244">
    <property type="component" value="Unassembled WGS sequence"/>
</dbReference>
<protein>
    <recommendedName>
        <fullName evidence="5">Integral membrane protein</fullName>
    </recommendedName>
</protein>
<reference evidence="3" key="1">
    <citation type="submission" date="2019-11" db="EMBL/GenBank/DDBJ databases">
        <title>Bipolaris sorokiniana Genome sequencing.</title>
        <authorList>
            <person name="Wang H."/>
        </authorList>
    </citation>
    <scope>NUCLEOTIDE SEQUENCE</scope>
</reference>
<organism evidence="3 4">
    <name type="scientific">Cochliobolus sativus</name>
    <name type="common">Common root rot and spot blotch fungus</name>
    <name type="synonym">Bipolaris sorokiniana</name>
    <dbReference type="NCBI Taxonomy" id="45130"/>
    <lineage>
        <taxon>Eukaryota</taxon>
        <taxon>Fungi</taxon>
        <taxon>Dikarya</taxon>
        <taxon>Ascomycota</taxon>
        <taxon>Pezizomycotina</taxon>
        <taxon>Dothideomycetes</taxon>
        <taxon>Pleosporomycetidae</taxon>
        <taxon>Pleosporales</taxon>
        <taxon>Pleosporineae</taxon>
        <taxon>Pleosporaceae</taxon>
        <taxon>Bipolaris</taxon>
    </lineage>
</organism>
<dbReference type="OMA" id="MNWAFVI"/>
<evidence type="ECO:0000313" key="4">
    <source>
        <dbReference type="Proteomes" id="UP000624244"/>
    </source>
</evidence>
<keyword evidence="2" id="KW-0472">Membrane</keyword>
<keyword evidence="2" id="KW-1133">Transmembrane helix</keyword>
<dbReference type="GO" id="GO:0051285">
    <property type="term" value="C:cell cortex of cell tip"/>
    <property type="evidence" value="ECO:0007669"/>
    <property type="project" value="TreeGrafter"/>
</dbReference>
<accession>A0A8H5ZMM8</accession>
<sequence>MGKAGRFACIITPLALTLASLICFVMVMLGQTPWKGNNAPATASGRELYFMKADTSNMTLDSQTILDKLPEGLTPSNDFLDALRGKADSKELKDFYQVGLFSYCEGETNKETGEEKITYCSARKFKFHFDPLKVWGMNGTALQEALGDKYESGMNVYKKVAGWMNWAFVIVIVLTPIEFIVGFFAIFSRWGSLVTTVISTAQTIFAVGAAITASATYGTLTGVFRTALDPYNIDVNMGSRMTSTLWLGVAFSVASGFFWLISTCCCSGKSESKKMTVEKTPYTYERVASPAFGGQQGHQMQKWPSSQKQTPQMGGATAYEPFRSNV</sequence>
<dbReference type="EMBL" id="WNKQ01000006">
    <property type="protein sequence ID" value="KAF5850984.1"/>
    <property type="molecule type" value="Genomic_DNA"/>
</dbReference>
<dbReference type="InterPro" id="IPR052413">
    <property type="entry name" value="SUR7_domain"/>
</dbReference>
<keyword evidence="2" id="KW-0812">Transmembrane</keyword>
<evidence type="ECO:0008006" key="5">
    <source>
        <dbReference type="Google" id="ProtNLM"/>
    </source>
</evidence>
<evidence type="ECO:0000313" key="3">
    <source>
        <dbReference type="EMBL" id="KAF5850984.1"/>
    </source>
</evidence>
<dbReference type="GO" id="GO:0005886">
    <property type="term" value="C:plasma membrane"/>
    <property type="evidence" value="ECO:0007669"/>
    <property type="project" value="InterPro"/>
</dbReference>
<feature type="transmembrane region" description="Helical" evidence="2">
    <location>
        <begin position="163"/>
        <end position="187"/>
    </location>
</feature>
<dbReference type="AlphaFoldDB" id="A0A8H5ZMM8"/>
<dbReference type="PANTHER" id="PTHR28019:SF3">
    <property type="entry name" value="INTEGRAL MEMBRANE PROTEIN (AFU_ORTHOLOGUE AFUA_6G07470)"/>
    <property type="match status" value="1"/>
</dbReference>
<feature type="transmembrane region" description="Helical" evidence="2">
    <location>
        <begin position="199"/>
        <end position="224"/>
    </location>
</feature>
<feature type="transmembrane region" description="Helical" evidence="2">
    <location>
        <begin position="244"/>
        <end position="266"/>
    </location>
</feature>
<dbReference type="GO" id="GO:0031505">
    <property type="term" value="P:fungal-type cell wall organization"/>
    <property type="evidence" value="ECO:0007669"/>
    <property type="project" value="TreeGrafter"/>
</dbReference>
<name>A0A8H5ZMM8_COCSA</name>
<feature type="region of interest" description="Disordered" evidence="1">
    <location>
        <begin position="294"/>
        <end position="317"/>
    </location>
</feature>